<feature type="compositionally biased region" description="Low complexity" evidence="1">
    <location>
        <begin position="708"/>
        <end position="731"/>
    </location>
</feature>
<name>A0A917RKG7_9ACTN</name>
<feature type="region of interest" description="Disordered" evidence="1">
    <location>
        <begin position="3385"/>
        <end position="3466"/>
    </location>
</feature>
<dbReference type="RefSeq" id="WP_189166520.1">
    <property type="nucleotide sequence ID" value="NZ_BMNT01000041.1"/>
</dbReference>
<sequence length="3466" mass="358415">MTSTQGFDPNVNPQVPGRPPEEIGAGPATDVTPAWGEALPAWADTFIALLASGQSWPKASESLLRELAREHQRLGAGLQGSVDPGIAAGRAVLVGWQVPATPMYLAQADQVLKGESGVNGLAQAHLVKALQADDFARETEYSKISINVAFWIGVTAAFIALVSWFFTAGLSTPVIGPIAAATRTAIGRILTRLAAVAGREYGAGVAARLAAGRIAQTGGRSLARTVLASHLGREVIEEIGEEVLIDAWTQHEQMRRGTRTSWDWDRTAASAIGAAGGAVVGMKVAAPLLARYGGRIPLMNRLDDAAGGGPGFSSTLAGFGRDAMHTGLNNMIASPAGSFLANGAVYGEWNPLASLTPEAVGGAFMGGAGRTRTISPTNPEVLSAIIHPVRSLQTAGAAAAANDAARTARLAAPSVPAATTSSAPPSGPSAGTGSPGPSGATGGGSSGTGAPAQPGGAPPASTTAAPPATSTTAAPPGDTTGAAPDHSTGVPATTGSSEAAGTQAGGPTSAVPPGSVPNASGGTGHSTAGTGPNGSSTSTAPTGPPAGDPSAQGNPPAQENPNTVGAPASGTPAGQGNPAGQATSPTAGASPASGAPNAVPNGAATVNPAIPDVPDTPGAGANAQPGAPGTNASPTSGPAPAPGAPDTSQTGTPVSHGTPGGTTTPSPGTPGAGTTPPSTPPTTSASPQANIPNAPVGGTTPQPGVLSTPATGTAPQTGAPGSAVAPPAGVAPVTAPGRAPLFMPGMPTVQVTGSGTVRPQAGATSPGNASTPVGTPDTTPAGDPGTVPTGTPRTAANSTPANAPENTAQEGRPAGTAETAADPRVVGRVNALLSETLPIVDPDARPMPDGTLRVTGPDGRPRTVPADVVSRMERQLRVRVADGAQDRRLRAEAAARLGAAIARSGYSSPMEGALNALGRMADASPEMLDVVADVAREVVGHRWGRLRTAGLTDAGLRVVEEAHGRLPEESSDYNALRVGPLDDRRQEISRRAAALTAVVAQSGTGTAPGAYSPGPEGVPAAVRELAERVARMRATLDEAQDGLRRREEVNRTRADEATQRAAAASGKAERSRQEKDAWAAERRRAQLAEERLENIAAEHYTRIADAYQAALRQAEQVAAAYAEVAQALARLASATETTESTGPGPSTQPAQSTQPGRSAQMVPPAAGPAQGSAGPNPSTAASTVADLAAEVARSAERADTAYARYAAALDAARPPRAALATGIPSGRLPYQTRLTNVVNQVLADEGADHSYSVSDLSWALSGDVQNLTSADGVVLRAGTRRPAELMVRATLGEPVEVPDPGRAASELMVGLLPQGGGSLAATAARLLGWATGLDLSTVVQAVPATGTFWDGIKEVAKRLGLNVRYNRDNTTGTTGSHTQYVLPGQVADNRGDATLVHVPLTYQVHKRDADGAWVQVAQVAEGIGNDRTGLELSLSHAHTTHPPEEPYRLPAGEARGASFPRYVPMYLEGLEDLADTAVATHGPGQAPLSGEVRDQVRTILTQQLPGHLDTAVDDPEGFQHTIVDGGRRGILRVRTRVVADAMVSRPGWKQFQEWLGVVFSGFTRVASAGVGAGTAVSAGWGLTGDSPGAKGFHGLGVRLNASIRRGWSRSDGASASSVAIYPLVRRWMGRTTLHDVTLRHEVTIKFFDEGEARPVAAGDTRALLQAPEPDAGRAGWAVDPDAVVRDDAGEPRRNPDGSVRFRDDPSPEPPPGREARLPDDMGEGSGRMRGPGAATVYLNPAAVRETRHEVMRSLRAHGLLPGVGAGGLPRPSLDPLERDAQLANLQKVREQLSVNGLQSRMDQAAQGGVVLDLVRMRAGESLREFTLRVTLRPEGRADYAGMSEAEGHVALNIASNTVTRTWRRAVTWAASLGLGIGPLVRRLGLRWTGAEAGWEGNLGRSAGWGAGYTLNEVTLIEGTPVAEFRQGYRFRADLVDRRGQAEPLLSPETMARTLPGRLMVPAGRLPQAPATRTTPAAGTDPTTKGARNPETTTNAAGTAATTNETESPGTTSGTPNPETTATVGTSVTTSGQATRPPDTHPTAPSAARPEAHPAGRPGTPELVRRSVLVQLDPGGDLVEALRGVVRRAAGTDPQAFHELAAFGDMRTLISNTSWLTTDPSIDVVVRRPGGGTRRVTVTLHVDLGESAPAGVNDLTTAKIHLALGSTSASTGRSHGNTGKASGAIAHDVVGGLSGGVNGSAGRSGGRSLAWTLIAGDEPIVVETGLQQALTAGMVITLSARAEGSADVHRDVLPHGTLLYDLPQLDALTMYGHGEIALPLDVAGDVIERVLDGHVSFDPPMVMRMARRYVKERAAALRDGFVPVSPLVAAHEPEALFDRLAARLGGELNGPARTLDELLDPERLRRADRVALPGPMRERLGTTAVHSVELFSGGRRVELLDAVLDRIRAAAPDAARMDPVMTRALAGMFAGDTWWGTLENQLSPHGFQWEMPVRVGPRHTDLVRITLRSEMPGDRTRLLGRSDQKVIIRQKYRYKGIDWSAWAGWLFGGGVSGGGAAGGHGASGSLGTHRAHTRTVSGGEQLTRLYGTGSFDGGDLVGQPITISVRAERVPLSAARTGNRVTRPVRTAAHAVARTVQSTTRRLTGARHAATERAAPEPLTLTGTIVRLVEDGLTVREEQARPLPPRVPDARPVELRDGFFPVETIADGLVDAVRARLAAGDLLGPDGVQAQWTRVAHALSRTSLNAGLEFMLAPEGEVMLSVPMPGGRMVDVVVRARLSEDRLEIGERGNIEERHVHRREQRFATGEDRSRLTPISRGVDPAQQEWGTSENVSSGARAGRSTSANSGARKEKSGFDRHPTVTVGVRMDCEVVFEVSRLRRDGSRRPLRTATLPEPVTGHALVAMSAERYEAVRAAQRTAEPVAGWSFDDEPAAGMRRLPWRRRPSARHILDDLMAAVRERPGFAGDPVAEVAGEVRRRVPGLRPGGRIEIGTTAHPAELPVPLTWARLLARRLGAHVHVEVAEPDGTVRGYLATPDGELASDVPDGGFATALATLPTELSGLAVTHRLDLRGLYNRSAADGAFADLVAEALGELGVTPPQPPAPAFPRPLWGPGPEENAATMFGSLGVRAPVDPASGYVKGRAPEAGPLEDAELRAAWAQVQPSDLEVGLRGSAWPDGDPVLTVTTGALGEVGFRPVVAEVGADRMAHTDLSAGPPYEMRVDPGTPAELVARTLVHEVGHAVRELVARAGGTPQGVLRPALAASTPDGTPAPVTDACAEARVDEYRHLSRRWTEAPPERRPALRTQIEGLARLIEARGLTPPPPPWTAGDPAVPAPRPGIGALLNQPPPATPSPAAAPGPAAGSTGAASEAAVPRPARSPASGGSGDIGGNGAGPTAGNGSWTNGVNGSGRESRDEYWARMRRMSNTTGWIPPDEPAECVCPPDGPCQCGRRSPDPTPSDHTAARAARDGHETHRDPYEAGRAATGGDPGPPRPGQVPDPPTRGRTT</sequence>
<evidence type="ECO:0000256" key="1">
    <source>
        <dbReference type="SAM" id="MobiDB-lite"/>
    </source>
</evidence>
<feature type="compositionally biased region" description="Polar residues" evidence="1">
    <location>
        <begin position="490"/>
        <end position="500"/>
    </location>
</feature>
<keyword evidence="2" id="KW-0812">Transmembrane</keyword>
<feature type="compositionally biased region" description="Basic and acidic residues" evidence="1">
    <location>
        <begin position="3421"/>
        <end position="3438"/>
    </location>
</feature>
<feature type="compositionally biased region" description="Low complexity" evidence="1">
    <location>
        <begin position="771"/>
        <end position="795"/>
    </location>
</feature>
<feature type="compositionally biased region" description="Low complexity" evidence="1">
    <location>
        <begin position="1990"/>
        <end position="2006"/>
    </location>
</feature>
<feature type="compositionally biased region" description="Basic and acidic residues" evidence="1">
    <location>
        <begin position="1067"/>
        <end position="1077"/>
    </location>
</feature>
<evidence type="ECO:0000259" key="3">
    <source>
        <dbReference type="Pfam" id="PF25547"/>
    </source>
</evidence>
<dbReference type="InterPro" id="IPR057746">
    <property type="entry name" value="CpnT-like_N"/>
</dbReference>
<feature type="region of interest" description="Disordered" evidence="1">
    <location>
        <begin position="1666"/>
        <end position="1733"/>
    </location>
</feature>
<feature type="region of interest" description="Disordered" evidence="1">
    <location>
        <begin position="3276"/>
        <end position="3372"/>
    </location>
</feature>
<feature type="compositionally biased region" description="Polar residues" evidence="1">
    <location>
        <begin position="2007"/>
        <end position="2018"/>
    </location>
</feature>
<feature type="compositionally biased region" description="Polar residues" evidence="1">
    <location>
        <begin position="551"/>
        <end position="563"/>
    </location>
</feature>
<comment type="caution">
    <text evidence="4">The sequence shown here is derived from an EMBL/GenBank/DDBJ whole genome shotgun (WGS) entry which is preliminary data.</text>
</comment>
<accession>A0A917RKG7</accession>
<proteinExistence type="predicted"/>
<dbReference type="Pfam" id="PF25547">
    <property type="entry name" value="WXG100_2"/>
    <property type="match status" value="1"/>
</dbReference>
<feature type="compositionally biased region" description="Polar residues" evidence="1">
    <location>
        <begin position="572"/>
        <end position="581"/>
    </location>
</feature>
<feature type="region of interest" description="Disordered" evidence="1">
    <location>
        <begin position="411"/>
        <end position="731"/>
    </location>
</feature>
<feature type="compositionally biased region" description="Low complexity" evidence="1">
    <location>
        <begin position="2792"/>
        <end position="2806"/>
    </location>
</feature>
<feature type="compositionally biased region" description="Pro residues" evidence="1">
    <location>
        <begin position="3448"/>
        <end position="3460"/>
    </location>
</feature>
<feature type="region of interest" description="Disordered" evidence="1">
    <location>
        <begin position="1962"/>
        <end position="2061"/>
    </location>
</feature>
<feature type="compositionally biased region" description="Low complexity" evidence="1">
    <location>
        <begin position="2019"/>
        <end position="2034"/>
    </location>
</feature>
<feature type="compositionally biased region" description="Gly residues" evidence="1">
    <location>
        <begin position="433"/>
        <end position="447"/>
    </location>
</feature>
<feature type="region of interest" description="Disordered" evidence="1">
    <location>
        <begin position="1041"/>
        <end position="1077"/>
    </location>
</feature>
<feature type="region of interest" description="Disordered" evidence="1">
    <location>
        <begin position="2759"/>
        <end position="2815"/>
    </location>
</feature>
<keyword evidence="5" id="KW-1185">Reference proteome</keyword>
<dbReference type="Proteomes" id="UP000645217">
    <property type="component" value="Unassembled WGS sequence"/>
</dbReference>
<feature type="region of interest" description="Disordered" evidence="1">
    <location>
        <begin position="840"/>
        <end position="864"/>
    </location>
</feature>
<feature type="compositionally biased region" description="Low complexity" evidence="1">
    <location>
        <begin position="3317"/>
        <end position="3341"/>
    </location>
</feature>
<reference evidence="4" key="1">
    <citation type="journal article" date="2014" name="Int. J. Syst. Evol. Microbiol.">
        <title>Complete genome sequence of Corynebacterium casei LMG S-19264T (=DSM 44701T), isolated from a smear-ripened cheese.</title>
        <authorList>
            <consortium name="US DOE Joint Genome Institute (JGI-PGF)"/>
            <person name="Walter F."/>
            <person name="Albersmeier A."/>
            <person name="Kalinowski J."/>
            <person name="Ruckert C."/>
        </authorList>
    </citation>
    <scope>NUCLEOTIDE SEQUENCE</scope>
    <source>
        <strain evidence="4">JCM 13064</strain>
    </source>
</reference>
<evidence type="ECO:0000313" key="4">
    <source>
        <dbReference type="EMBL" id="GGL10612.1"/>
    </source>
</evidence>
<feature type="compositionally biased region" description="Basic and acidic residues" evidence="1">
    <location>
        <begin position="1041"/>
        <end position="1058"/>
    </location>
</feature>
<organism evidence="4 5">
    <name type="scientific">Sphaerisporangium melleum</name>
    <dbReference type="NCBI Taxonomy" id="321316"/>
    <lineage>
        <taxon>Bacteria</taxon>
        <taxon>Bacillati</taxon>
        <taxon>Actinomycetota</taxon>
        <taxon>Actinomycetes</taxon>
        <taxon>Streptosporangiales</taxon>
        <taxon>Streptosporangiaceae</taxon>
        <taxon>Sphaerisporangium</taxon>
    </lineage>
</organism>
<feature type="region of interest" description="Disordered" evidence="1">
    <location>
        <begin position="744"/>
        <end position="820"/>
    </location>
</feature>
<feature type="compositionally biased region" description="Polar residues" evidence="1">
    <location>
        <begin position="796"/>
        <end position="809"/>
    </location>
</feature>
<keyword evidence="2" id="KW-1133">Transmembrane helix</keyword>
<feature type="compositionally biased region" description="Basic and acidic residues" evidence="1">
    <location>
        <begin position="1682"/>
        <end position="1719"/>
    </location>
</feature>
<feature type="compositionally biased region" description="Pro residues" evidence="1">
    <location>
        <begin position="3305"/>
        <end position="3316"/>
    </location>
</feature>
<feature type="compositionally biased region" description="Basic and acidic residues" evidence="1">
    <location>
        <begin position="2759"/>
        <end position="2770"/>
    </location>
</feature>
<feature type="compositionally biased region" description="Polar residues" evidence="1">
    <location>
        <begin position="749"/>
        <end position="770"/>
    </location>
</feature>
<feature type="compositionally biased region" description="Polar residues" evidence="1">
    <location>
        <begin position="1135"/>
        <end position="1157"/>
    </location>
</feature>
<feature type="compositionally biased region" description="Low complexity" evidence="1">
    <location>
        <begin position="1163"/>
        <end position="1175"/>
    </location>
</feature>
<feature type="compositionally biased region" description="Low complexity" evidence="1">
    <location>
        <begin position="411"/>
        <end position="432"/>
    </location>
</feature>
<gene>
    <name evidence="4" type="ORF">GCM10007964_60990</name>
</gene>
<feature type="compositionally biased region" description="Low complexity" evidence="1">
    <location>
        <begin position="616"/>
        <end position="636"/>
    </location>
</feature>
<keyword evidence="2" id="KW-0472">Membrane</keyword>
<feature type="transmembrane region" description="Helical" evidence="2">
    <location>
        <begin position="144"/>
        <end position="166"/>
    </location>
</feature>
<feature type="compositionally biased region" description="Gly residues" evidence="1">
    <location>
        <begin position="3342"/>
        <end position="3356"/>
    </location>
</feature>
<protein>
    <recommendedName>
        <fullName evidence="3">Outer membrane channel protein CpnT-like N-terminal domain-containing protein</fullName>
    </recommendedName>
</protein>
<feature type="compositionally biased region" description="Low complexity" evidence="1">
    <location>
        <begin position="1966"/>
        <end position="1983"/>
    </location>
</feature>
<evidence type="ECO:0000313" key="5">
    <source>
        <dbReference type="Proteomes" id="UP000645217"/>
    </source>
</evidence>
<reference evidence="4" key="2">
    <citation type="submission" date="2020-09" db="EMBL/GenBank/DDBJ databases">
        <authorList>
            <person name="Sun Q."/>
            <person name="Ohkuma M."/>
        </authorList>
    </citation>
    <scope>NUCLEOTIDE SEQUENCE</scope>
    <source>
        <strain evidence="4">JCM 13064</strain>
    </source>
</reference>
<feature type="domain" description="Outer membrane channel protein CpnT-like N-terminal" evidence="3">
    <location>
        <begin position="50"/>
        <end position="170"/>
    </location>
</feature>
<evidence type="ECO:0000256" key="2">
    <source>
        <dbReference type="SAM" id="Phobius"/>
    </source>
</evidence>
<feature type="region of interest" description="Disordered" evidence="1">
    <location>
        <begin position="1133"/>
        <end position="1181"/>
    </location>
</feature>
<feature type="compositionally biased region" description="Low complexity" evidence="1">
    <location>
        <begin position="672"/>
        <end position="687"/>
    </location>
</feature>
<feature type="compositionally biased region" description="Low complexity" evidence="1">
    <location>
        <begin position="650"/>
        <end position="666"/>
    </location>
</feature>
<feature type="region of interest" description="Disordered" evidence="1">
    <location>
        <begin position="1"/>
        <end position="31"/>
    </location>
</feature>
<dbReference type="EMBL" id="BMNT01000041">
    <property type="protein sequence ID" value="GGL10612.1"/>
    <property type="molecule type" value="Genomic_DNA"/>
</dbReference>
<feature type="compositionally biased region" description="Polar residues" evidence="1">
    <location>
        <begin position="1"/>
        <end position="13"/>
    </location>
</feature>
<feature type="compositionally biased region" description="Low complexity" evidence="1">
    <location>
        <begin position="448"/>
        <end position="484"/>
    </location>
</feature>
<feature type="compositionally biased region" description="Low complexity" evidence="1">
    <location>
        <begin position="582"/>
        <end position="609"/>
    </location>
</feature>